<dbReference type="GO" id="GO:0005576">
    <property type="term" value="C:extracellular region"/>
    <property type="evidence" value="ECO:0007669"/>
    <property type="project" value="UniProtKB-SubCell"/>
</dbReference>
<accession>A0A3G1Z0K6</accession>
<dbReference type="EMBL" id="MG708357">
    <property type="protein sequence ID" value="AYL40640.1"/>
    <property type="molecule type" value="Genomic_DNA"/>
</dbReference>
<feature type="chain" id="PRO_5018243013" evidence="6">
    <location>
        <begin position="25"/>
        <end position="107"/>
    </location>
</feature>
<reference evidence="7" key="1">
    <citation type="submission" date="2017-12" db="EMBL/GenBank/DDBJ databases">
        <title>SCR-22 of pollen-dominant S haplotype class is recessive to SCR-44 of pollen-recessive S haplotype class in Brassica rapa.</title>
        <authorList>
            <person name="Wang C."/>
            <person name="Zhang Z."/>
            <person name="Oikawa E."/>
            <person name="Kitashiba H."/>
            <person name="Nishio T."/>
        </authorList>
    </citation>
    <scope>NUCLEOTIDE SEQUENCE</scope>
</reference>
<keyword evidence="5" id="KW-1015">Disulfide bond</keyword>
<evidence type="ECO:0000256" key="4">
    <source>
        <dbReference type="ARBA" id="ARBA00022729"/>
    </source>
</evidence>
<dbReference type="GO" id="GO:0007165">
    <property type="term" value="P:signal transduction"/>
    <property type="evidence" value="ECO:0007669"/>
    <property type="project" value="InterPro"/>
</dbReference>
<comment type="similarity">
    <text evidence="2">Belongs to the DEFL family.</text>
</comment>
<sequence length="107" mass="12213">MKSAIYVLLSFVFIISSHFQEVEANMQKLCICNGTFEGRCANTRDVFCENLFKNNLQEKTAFNCGCTDSNSHILCTCHVVRPAQLCRVTNWMKCSIQVSKPRERLAK</sequence>
<protein>
    <submittedName>
        <fullName evidence="7">SCR-22</fullName>
    </submittedName>
</protein>
<evidence type="ECO:0000313" key="7">
    <source>
        <dbReference type="EMBL" id="AYL40640.1"/>
    </source>
</evidence>
<keyword evidence="4 6" id="KW-0732">Signal</keyword>
<evidence type="ECO:0000256" key="1">
    <source>
        <dbReference type="ARBA" id="ARBA00004613"/>
    </source>
</evidence>
<name>A0A3G1Z0K6_BRACM</name>
<feature type="signal peptide" evidence="6">
    <location>
        <begin position="1"/>
        <end position="24"/>
    </location>
</feature>
<comment type="subcellular location">
    <subcellularLocation>
        <location evidence="1">Secreted</location>
    </subcellularLocation>
</comment>
<dbReference type="AlphaFoldDB" id="A0A3G1Z0K6"/>
<keyword evidence="3" id="KW-0964">Secreted</keyword>
<evidence type="ECO:0000256" key="5">
    <source>
        <dbReference type="ARBA" id="ARBA00023157"/>
    </source>
</evidence>
<dbReference type="InterPro" id="IPR010682">
    <property type="entry name" value="SCRL"/>
</dbReference>
<evidence type="ECO:0000256" key="6">
    <source>
        <dbReference type="SAM" id="SignalP"/>
    </source>
</evidence>
<proteinExistence type="inferred from homology"/>
<organism evidence="7">
    <name type="scientific">Brassica campestris</name>
    <name type="common">Field mustard</name>
    <dbReference type="NCBI Taxonomy" id="3711"/>
    <lineage>
        <taxon>Eukaryota</taxon>
        <taxon>Viridiplantae</taxon>
        <taxon>Streptophyta</taxon>
        <taxon>Embryophyta</taxon>
        <taxon>Tracheophyta</taxon>
        <taxon>Spermatophyta</taxon>
        <taxon>Magnoliopsida</taxon>
        <taxon>eudicotyledons</taxon>
        <taxon>Gunneridae</taxon>
        <taxon>Pentapetalae</taxon>
        <taxon>rosids</taxon>
        <taxon>malvids</taxon>
        <taxon>Brassicales</taxon>
        <taxon>Brassicaceae</taxon>
        <taxon>Brassiceae</taxon>
        <taxon>Brassica</taxon>
    </lineage>
</organism>
<evidence type="ECO:0000256" key="3">
    <source>
        <dbReference type="ARBA" id="ARBA00022525"/>
    </source>
</evidence>
<evidence type="ECO:0000256" key="2">
    <source>
        <dbReference type="ARBA" id="ARBA00006722"/>
    </source>
</evidence>
<dbReference type="Pfam" id="PF06876">
    <property type="entry name" value="SCRL"/>
    <property type="match status" value="1"/>
</dbReference>